<evidence type="ECO:0000313" key="1">
    <source>
        <dbReference type="EMBL" id="JAH68782.1"/>
    </source>
</evidence>
<sequence>MILTVAANFKSIPSGATHFKIPSQMKLDISACLLIRRIVPDTVHLPCDSITQTSFNMQTHFLRL</sequence>
<accession>A0A0E9USK3</accession>
<dbReference type="AlphaFoldDB" id="A0A0E9USK3"/>
<protein>
    <submittedName>
        <fullName evidence="1">Uncharacterized protein</fullName>
    </submittedName>
</protein>
<proteinExistence type="predicted"/>
<reference evidence="1" key="2">
    <citation type="journal article" date="2015" name="Fish Shellfish Immunol.">
        <title>Early steps in the European eel (Anguilla anguilla)-Vibrio vulnificus interaction in the gills: Role of the RtxA13 toxin.</title>
        <authorList>
            <person name="Callol A."/>
            <person name="Pajuelo D."/>
            <person name="Ebbesson L."/>
            <person name="Teles M."/>
            <person name="MacKenzie S."/>
            <person name="Amaro C."/>
        </authorList>
    </citation>
    <scope>NUCLEOTIDE SEQUENCE</scope>
</reference>
<organism evidence="1">
    <name type="scientific">Anguilla anguilla</name>
    <name type="common">European freshwater eel</name>
    <name type="synonym">Muraena anguilla</name>
    <dbReference type="NCBI Taxonomy" id="7936"/>
    <lineage>
        <taxon>Eukaryota</taxon>
        <taxon>Metazoa</taxon>
        <taxon>Chordata</taxon>
        <taxon>Craniata</taxon>
        <taxon>Vertebrata</taxon>
        <taxon>Euteleostomi</taxon>
        <taxon>Actinopterygii</taxon>
        <taxon>Neopterygii</taxon>
        <taxon>Teleostei</taxon>
        <taxon>Anguilliformes</taxon>
        <taxon>Anguillidae</taxon>
        <taxon>Anguilla</taxon>
    </lineage>
</organism>
<reference evidence="1" key="1">
    <citation type="submission" date="2014-11" db="EMBL/GenBank/DDBJ databases">
        <authorList>
            <person name="Amaro Gonzalez C."/>
        </authorList>
    </citation>
    <scope>NUCLEOTIDE SEQUENCE</scope>
</reference>
<name>A0A0E9USK3_ANGAN</name>
<dbReference type="EMBL" id="GBXM01039795">
    <property type="protein sequence ID" value="JAH68782.1"/>
    <property type="molecule type" value="Transcribed_RNA"/>
</dbReference>